<reference evidence="3 4" key="1">
    <citation type="submission" date="2017-02" db="EMBL/GenBank/DDBJ databases">
        <authorList>
            <person name="Jeong S."/>
        </authorList>
    </citation>
    <scope>NUCLEOTIDE SEQUENCE [LARGE SCALE GENOMIC DNA]</scope>
    <source>
        <strain evidence="3 4">RMAR6-6</strain>
    </source>
</reference>
<dbReference type="InterPro" id="IPR023210">
    <property type="entry name" value="NADP_OxRdtase_dom"/>
</dbReference>
<sequence length="327" mass="35607">MLIRKIGSEGLEVSALALGAMGYGELRDRQGLIELLRAAVDRGITLIDTAESYGPWTNEEIVGEALRPLRGRVQIATKFGWDIDQKTGRHKGGVNSRPEQIRNAVDGSLKRLGVDVIDLIYQHRVDPNVPMEDVAGTVADLAAAGKVRYFGLSEAGPASIHRAHAVFPVSALQSEYSLWTRDLEQDVFQVLEDLGIGLVPFSPLGKGFLTGKIDQDTKLDGADFRSNIPRFDPEARAANASLVEGLTGIATRVGISTAQLALAWMLAKRPWIVPLFGTRRVSRLEENLGALDVELSSDDFEEVDQLSAGFQAQGDRYPEAFLKLSGQ</sequence>
<evidence type="ECO:0000259" key="2">
    <source>
        <dbReference type="Pfam" id="PF00248"/>
    </source>
</evidence>
<evidence type="ECO:0000313" key="4">
    <source>
        <dbReference type="Proteomes" id="UP000188174"/>
    </source>
</evidence>
<gene>
    <name evidence="3" type="ORF">B0E33_13895</name>
</gene>
<name>A0ABN4WWL0_9HYPH</name>
<feature type="domain" description="NADP-dependent oxidoreductase" evidence="2">
    <location>
        <begin position="16"/>
        <end position="307"/>
    </location>
</feature>
<keyword evidence="4" id="KW-1185">Reference proteome</keyword>
<dbReference type="SUPFAM" id="SSF51430">
    <property type="entry name" value="NAD(P)-linked oxidoreductase"/>
    <property type="match status" value="1"/>
</dbReference>
<protein>
    <submittedName>
        <fullName evidence="3">Aldehyde oxidase</fullName>
    </submittedName>
</protein>
<accession>A0ABN4WWL0</accession>
<organism evidence="3 4">
    <name type="scientific">Roseibium algicola</name>
    <dbReference type="NCBI Taxonomy" id="2857014"/>
    <lineage>
        <taxon>Bacteria</taxon>
        <taxon>Pseudomonadati</taxon>
        <taxon>Pseudomonadota</taxon>
        <taxon>Alphaproteobacteria</taxon>
        <taxon>Hyphomicrobiales</taxon>
        <taxon>Stappiaceae</taxon>
        <taxon>Roseibium</taxon>
    </lineage>
</organism>
<dbReference type="InterPro" id="IPR036812">
    <property type="entry name" value="NAD(P)_OxRdtase_dom_sf"/>
</dbReference>
<evidence type="ECO:0000313" key="3">
    <source>
        <dbReference type="EMBL" id="AQQ04539.1"/>
    </source>
</evidence>
<dbReference type="Proteomes" id="UP000188174">
    <property type="component" value="Chromosome"/>
</dbReference>
<dbReference type="InterPro" id="IPR050791">
    <property type="entry name" value="Aldo-Keto_reductase"/>
</dbReference>
<keyword evidence="1" id="KW-0560">Oxidoreductase</keyword>
<dbReference type="Pfam" id="PF00248">
    <property type="entry name" value="Aldo_ket_red"/>
    <property type="match status" value="1"/>
</dbReference>
<dbReference type="CDD" id="cd19078">
    <property type="entry name" value="AKR_AKR13C1_2"/>
    <property type="match status" value="1"/>
</dbReference>
<dbReference type="RefSeq" id="WP_062486536.1">
    <property type="nucleotide sequence ID" value="NZ_CP019630.1"/>
</dbReference>
<dbReference type="EMBL" id="CP019630">
    <property type="protein sequence ID" value="AQQ04539.1"/>
    <property type="molecule type" value="Genomic_DNA"/>
</dbReference>
<evidence type="ECO:0000256" key="1">
    <source>
        <dbReference type="ARBA" id="ARBA00023002"/>
    </source>
</evidence>
<proteinExistence type="predicted"/>
<dbReference type="Gene3D" id="3.20.20.100">
    <property type="entry name" value="NADP-dependent oxidoreductase domain"/>
    <property type="match status" value="1"/>
</dbReference>
<dbReference type="PANTHER" id="PTHR43625:SF77">
    <property type="entry name" value="ALDO-KETO REDUCTASE"/>
    <property type="match status" value="1"/>
</dbReference>
<dbReference type="PANTHER" id="PTHR43625">
    <property type="entry name" value="AFLATOXIN B1 ALDEHYDE REDUCTASE"/>
    <property type="match status" value="1"/>
</dbReference>